<name>A0A7M7KBX1_VARDE</name>
<accession>A0A7M7KBX1</accession>
<dbReference type="Proteomes" id="UP000594260">
    <property type="component" value="Unplaced"/>
</dbReference>
<reference evidence="2" key="1">
    <citation type="submission" date="2021-01" db="UniProtKB">
        <authorList>
            <consortium name="EnsemblMetazoa"/>
        </authorList>
    </citation>
    <scope>IDENTIFICATION</scope>
</reference>
<dbReference type="AlphaFoldDB" id="A0A7M7KBX1"/>
<evidence type="ECO:0000313" key="2">
    <source>
        <dbReference type="EnsemblMetazoa" id="XP_022664614"/>
    </source>
</evidence>
<sequence length="143" mass="15631">MQISPSFVIWRSNGAPGGADAGDGRGFFPKFDPCSNFVFSCFYLLLAVCRMGQRSITQIEREYTHRQRRGKEGEKAKKAAGEGDVVDVQGRRTAIATSASTINAEPLWGAGREPSPAAWNSLAALIKVESDFIKKALQRLKPL</sequence>
<dbReference type="KEGG" id="vde:111251838"/>
<dbReference type="InParanoid" id="A0A7M7KBX1"/>
<evidence type="ECO:0000256" key="1">
    <source>
        <dbReference type="SAM" id="MobiDB-lite"/>
    </source>
</evidence>
<dbReference type="GeneID" id="111251838"/>
<proteinExistence type="predicted"/>
<dbReference type="RefSeq" id="XP_022664614.1">
    <property type="nucleotide sequence ID" value="XM_022808879.1"/>
</dbReference>
<keyword evidence="3" id="KW-1185">Reference proteome</keyword>
<dbReference type="EnsemblMetazoa" id="XM_022808879">
    <property type="protein sequence ID" value="XP_022664614"/>
    <property type="gene ID" value="LOC111251838"/>
</dbReference>
<feature type="region of interest" description="Disordered" evidence="1">
    <location>
        <begin position="64"/>
        <end position="83"/>
    </location>
</feature>
<evidence type="ECO:0000313" key="3">
    <source>
        <dbReference type="Proteomes" id="UP000594260"/>
    </source>
</evidence>
<protein>
    <submittedName>
        <fullName evidence="2">Uncharacterized protein</fullName>
    </submittedName>
</protein>
<feature type="compositionally biased region" description="Basic and acidic residues" evidence="1">
    <location>
        <begin position="64"/>
        <end position="81"/>
    </location>
</feature>
<organism evidence="2 3">
    <name type="scientific">Varroa destructor</name>
    <name type="common">Honeybee mite</name>
    <dbReference type="NCBI Taxonomy" id="109461"/>
    <lineage>
        <taxon>Eukaryota</taxon>
        <taxon>Metazoa</taxon>
        <taxon>Ecdysozoa</taxon>
        <taxon>Arthropoda</taxon>
        <taxon>Chelicerata</taxon>
        <taxon>Arachnida</taxon>
        <taxon>Acari</taxon>
        <taxon>Parasitiformes</taxon>
        <taxon>Mesostigmata</taxon>
        <taxon>Gamasina</taxon>
        <taxon>Dermanyssoidea</taxon>
        <taxon>Varroidae</taxon>
        <taxon>Varroa</taxon>
    </lineage>
</organism>